<keyword evidence="2" id="KW-1185">Reference proteome</keyword>
<evidence type="ECO:0000313" key="1">
    <source>
        <dbReference type="EMBL" id="TCU84651.1"/>
    </source>
</evidence>
<dbReference type="AlphaFoldDB" id="A0A4R3U8W9"/>
<dbReference type="OrthoDB" id="7596247at2"/>
<dbReference type="EMBL" id="SMBU01000052">
    <property type="protein sequence ID" value="TCU84651.1"/>
    <property type="molecule type" value="Genomic_DNA"/>
</dbReference>
<evidence type="ECO:0008006" key="3">
    <source>
        <dbReference type="Google" id="ProtNLM"/>
    </source>
</evidence>
<name>A0A4R3U8W9_ROSSA</name>
<dbReference type="RefSeq" id="WP_132576515.1">
    <property type="nucleotide sequence ID" value="NZ_CBCSGL010000077.1"/>
</dbReference>
<organism evidence="1 2">
    <name type="scientific">Roseateles saccharophilus</name>
    <name type="common">Pseudomonas saccharophila</name>
    <dbReference type="NCBI Taxonomy" id="304"/>
    <lineage>
        <taxon>Bacteria</taxon>
        <taxon>Pseudomonadati</taxon>
        <taxon>Pseudomonadota</taxon>
        <taxon>Betaproteobacteria</taxon>
        <taxon>Burkholderiales</taxon>
        <taxon>Sphaerotilaceae</taxon>
        <taxon>Roseateles</taxon>
    </lineage>
</organism>
<comment type="caution">
    <text evidence="1">The sequence shown here is derived from an EMBL/GenBank/DDBJ whole genome shotgun (WGS) entry which is preliminary data.</text>
</comment>
<dbReference type="Proteomes" id="UP000295110">
    <property type="component" value="Unassembled WGS sequence"/>
</dbReference>
<sequence>MDLAYFLRERTALIRHFYDTASVPFIETKRLIEAKEPPFHDPPWDDSGEPAYMEEWSRADVELELLGRACITMLSESIKHYLKGWERQFPLTPTAEKAMGPKGFVRAYVDHYCAALGLHTCPADLDLIEQVVLARNSAQHNGSLTMDSVEHDSKTRKKFPRLFFSRNDGVDVGDDGLDTFLADWIHVDRNKLFRATEEVEVLADWLQEQIYSR</sequence>
<protein>
    <recommendedName>
        <fullName evidence="3">RiboL-PSP-HEPN domain-containing protein</fullName>
    </recommendedName>
</protein>
<gene>
    <name evidence="1" type="ORF">EV671_10524</name>
</gene>
<proteinExistence type="predicted"/>
<accession>A0A4R3U8W9</accession>
<evidence type="ECO:0000313" key="2">
    <source>
        <dbReference type="Proteomes" id="UP000295110"/>
    </source>
</evidence>
<reference evidence="1 2" key="1">
    <citation type="submission" date="2019-03" db="EMBL/GenBank/DDBJ databases">
        <title>Genomic Encyclopedia of Type Strains, Phase IV (KMG-IV): sequencing the most valuable type-strain genomes for metagenomic binning, comparative biology and taxonomic classification.</title>
        <authorList>
            <person name="Goeker M."/>
        </authorList>
    </citation>
    <scope>NUCLEOTIDE SEQUENCE [LARGE SCALE GENOMIC DNA]</scope>
    <source>
        <strain evidence="1 2">DSM 654</strain>
    </source>
</reference>